<dbReference type="InterPro" id="IPR032867">
    <property type="entry name" value="DYW_dom"/>
</dbReference>
<accession>A0AAN8V120</accession>
<evidence type="ECO:0000313" key="5">
    <source>
        <dbReference type="EMBL" id="KAK6920632.1"/>
    </source>
</evidence>
<feature type="domain" description="DYW" evidence="4">
    <location>
        <begin position="390"/>
        <end position="460"/>
    </location>
</feature>
<comment type="caution">
    <text evidence="5">The sequence shown here is derived from an EMBL/GenBank/DDBJ whole genome shotgun (WGS) entry which is preliminary data.</text>
</comment>
<comment type="similarity">
    <text evidence="1">Belongs to the PPR family. PCMP-H subfamily.</text>
</comment>
<proteinExistence type="inferred from homology"/>
<dbReference type="InterPro" id="IPR046960">
    <property type="entry name" value="PPR_At4g14850-like_plant"/>
</dbReference>
<evidence type="ECO:0000256" key="1">
    <source>
        <dbReference type="ARBA" id="ARBA00006643"/>
    </source>
</evidence>
<dbReference type="Proteomes" id="UP001370490">
    <property type="component" value="Unassembled WGS sequence"/>
</dbReference>
<dbReference type="Pfam" id="PF01535">
    <property type="entry name" value="PPR"/>
    <property type="match status" value="1"/>
</dbReference>
<keyword evidence="2" id="KW-0677">Repeat</keyword>
<dbReference type="AlphaFoldDB" id="A0AAN8V120"/>
<dbReference type="InterPro" id="IPR011990">
    <property type="entry name" value="TPR-like_helical_dom_sf"/>
</dbReference>
<evidence type="ECO:0000259" key="4">
    <source>
        <dbReference type="Pfam" id="PF14432"/>
    </source>
</evidence>
<protein>
    <submittedName>
        <fullName evidence="5">DYW domain</fullName>
    </submittedName>
</protein>
<name>A0AAN8V120_9MAGN</name>
<feature type="repeat" description="PPR" evidence="3">
    <location>
        <begin position="222"/>
        <end position="256"/>
    </location>
</feature>
<sequence length="466" mass="51204">MLQQCKTTGDVNEIHAHVIKTRLHLNPIIAGNLLESAAILLPKSTDYAVSIFDQIDEPNAAAYNVTIRGFILKHSPHEAIRLLQAVKEGERIHAQIVKLGFRSNGFVVNSLIYLYASFGKIEVRHNVFDGLSDKGIVSWNSMFSVCTKSGQLGVNSDGATLLGVLMACGGLADIGLDELICEYIEGKGLMGYKALVTYLVDVYAKCGHVDVWRFFNQMAEKNVVAWSAMISGYSQLGNCREALDLFHEMQKANVDHNEITMISVLSSCADPRALGTGIGPLLHEVKKVEADSLIQGLANNGQEKNARDFGIESRLEHYGWMADILGRAVGRCTGLRSQMIEKRIKSPGCTLIELDGEIDEILAEENKHPYALGIYDATESIMKRIKVAGFAINTVEVRLEAEQDDKGASVSRQSEKLAIALGLIRTSPGTTTRKSKTLRVCIDCHNATKFISKTFDREIVESLPSF</sequence>
<keyword evidence="6" id="KW-1185">Reference proteome</keyword>
<reference evidence="5 6" key="1">
    <citation type="submission" date="2023-12" db="EMBL/GenBank/DDBJ databases">
        <title>A high-quality genome assembly for Dillenia turbinata (Dilleniales).</title>
        <authorList>
            <person name="Chanderbali A."/>
        </authorList>
    </citation>
    <scope>NUCLEOTIDE SEQUENCE [LARGE SCALE GENOMIC DNA]</scope>
    <source>
        <strain evidence="5">LSX21</strain>
        <tissue evidence="5">Leaf</tissue>
    </source>
</reference>
<evidence type="ECO:0000256" key="2">
    <source>
        <dbReference type="ARBA" id="ARBA00022737"/>
    </source>
</evidence>
<dbReference type="Gene3D" id="1.25.40.10">
    <property type="entry name" value="Tetratricopeptide repeat domain"/>
    <property type="match status" value="2"/>
</dbReference>
<dbReference type="PROSITE" id="PS51375">
    <property type="entry name" value="PPR"/>
    <property type="match status" value="1"/>
</dbReference>
<dbReference type="PANTHER" id="PTHR47926">
    <property type="entry name" value="PENTATRICOPEPTIDE REPEAT-CONTAINING PROTEIN"/>
    <property type="match status" value="1"/>
</dbReference>
<dbReference type="Pfam" id="PF13041">
    <property type="entry name" value="PPR_2"/>
    <property type="match status" value="1"/>
</dbReference>
<dbReference type="GO" id="GO:0008270">
    <property type="term" value="F:zinc ion binding"/>
    <property type="evidence" value="ECO:0007669"/>
    <property type="project" value="InterPro"/>
</dbReference>
<dbReference type="EMBL" id="JBAMMX010000020">
    <property type="protein sequence ID" value="KAK6920632.1"/>
    <property type="molecule type" value="Genomic_DNA"/>
</dbReference>
<dbReference type="GO" id="GO:0003723">
    <property type="term" value="F:RNA binding"/>
    <property type="evidence" value="ECO:0007669"/>
    <property type="project" value="InterPro"/>
</dbReference>
<gene>
    <name evidence="5" type="ORF">RJ641_014310</name>
</gene>
<dbReference type="PANTHER" id="PTHR47926:SF485">
    <property type="entry name" value="REPEAT-LIKE SUPERFAMILY PROTEIN, PUTATIVE-RELATED"/>
    <property type="match status" value="1"/>
</dbReference>
<evidence type="ECO:0000313" key="6">
    <source>
        <dbReference type="Proteomes" id="UP001370490"/>
    </source>
</evidence>
<evidence type="ECO:0000256" key="3">
    <source>
        <dbReference type="PROSITE-ProRule" id="PRU00708"/>
    </source>
</evidence>
<dbReference type="Pfam" id="PF14432">
    <property type="entry name" value="DYW_deaminase"/>
    <property type="match status" value="1"/>
</dbReference>
<dbReference type="InterPro" id="IPR002885">
    <property type="entry name" value="PPR_rpt"/>
</dbReference>
<dbReference type="GO" id="GO:0009451">
    <property type="term" value="P:RNA modification"/>
    <property type="evidence" value="ECO:0007669"/>
    <property type="project" value="InterPro"/>
</dbReference>
<organism evidence="5 6">
    <name type="scientific">Dillenia turbinata</name>
    <dbReference type="NCBI Taxonomy" id="194707"/>
    <lineage>
        <taxon>Eukaryota</taxon>
        <taxon>Viridiplantae</taxon>
        <taxon>Streptophyta</taxon>
        <taxon>Embryophyta</taxon>
        <taxon>Tracheophyta</taxon>
        <taxon>Spermatophyta</taxon>
        <taxon>Magnoliopsida</taxon>
        <taxon>eudicotyledons</taxon>
        <taxon>Gunneridae</taxon>
        <taxon>Pentapetalae</taxon>
        <taxon>Dilleniales</taxon>
        <taxon>Dilleniaceae</taxon>
        <taxon>Dillenia</taxon>
    </lineage>
</organism>
<dbReference type="NCBIfam" id="TIGR00756">
    <property type="entry name" value="PPR"/>
    <property type="match status" value="1"/>
</dbReference>